<name>A0A3B0QXI7_9ZZZZ</name>
<dbReference type="AlphaFoldDB" id="A0A3B0QXI7"/>
<reference evidence="5" key="1">
    <citation type="submission" date="2018-06" db="EMBL/GenBank/DDBJ databases">
        <authorList>
            <person name="Zhirakovskaya E."/>
        </authorList>
    </citation>
    <scope>NUCLEOTIDE SEQUENCE</scope>
</reference>
<protein>
    <recommendedName>
        <fullName evidence="4">Cytochrome c domain-containing protein</fullName>
    </recommendedName>
</protein>
<evidence type="ECO:0000256" key="1">
    <source>
        <dbReference type="ARBA" id="ARBA00022617"/>
    </source>
</evidence>
<dbReference type="PANTHER" id="PTHR40394">
    <property type="entry name" value="LIPOPROTEIN-RELATED"/>
    <property type="match status" value="1"/>
</dbReference>
<dbReference type="EMBL" id="UOEB01000290">
    <property type="protein sequence ID" value="VAV86080.1"/>
    <property type="molecule type" value="Genomic_DNA"/>
</dbReference>
<evidence type="ECO:0000256" key="3">
    <source>
        <dbReference type="ARBA" id="ARBA00023004"/>
    </source>
</evidence>
<keyword evidence="3" id="KW-0408">Iron</keyword>
<keyword evidence="1" id="KW-0349">Heme</keyword>
<accession>A0A3B0QXI7</accession>
<dbReference type="GO" id="GO:0020037">
    <property type="term" value="F:heme binding"/>
    <property type="evidence" value="ECO:0007669"/>
    <property type="project" value="InterPro"/>
</dbReference>
<dbReference type="PROSITE" id="PS51007">
    <property type="entry name" value="CYTC"/>
    <property type="match status" value="1"/>
</dbReference>
<dbReference type="GO" id="GO:0046872">
    <property type="term" value="F:metal ion binding"/>
    <property type="evidence" value="ECO:0007669"/>
    <property type="project" value="UniProtKB-KW"/>
</dbReference>
<dbReference type="GO" id="GO:0009055">
    <property type="term" value="F:electron transfer activity"/>
    <property type="evidence" value="ECO:0007669"/>
    <property type="project" value="InterPro"/>
</dbReference>
<dbReference type="PANTHER" id="PTHR40394:SF2">
    <property type="entry name" value="QUINOL:CYTOCHROME C OXIDOREDUCTASE MEMBRANE PROTEIN"/>
    <property type="match status" value="1"/>
</dbReference>
<organism evidence="5">
    <name type="scientific">hydrothermal vent metagenome</name>
    <dbReference type="NCBI Taxonomy" id="652676"/>
    <lineage>
        <taxon>unclassified sequences</taxon>
        <taxon>metagenomes</taxon>
        <taxon>ecological metagenomes</taxon>
    </lineage>
</organism>
<evidence type="ECO:0000259" key="4">
    <source>
        <dbReference type="PROSITE" id="PS51007"/>
    </source>
</evidence>
<keyword evidence="2" id="KW-0479">Metal-binding</keyword>
<evidence type="ECO:0000256" key="2">
    <source>
        <dbReference type="ARBA" id="ARBA00022723"/>
    </source>
</evidence>
<evidence type="ECO:0000313" key="5">
    <source>
        <dbReference type="EMBL" id="VAV86080.1"/>
    </source>
</evidence>
<dbReference type="InterPro" id="IPR009056">
    <property type="entry name" value="Cyt_c-like_dom"/>
</dbReference>
<dbReference type="Pfam" id="PF13442">
    <property type="entry name" value="Cytochrome_CBB3"/>
    <property type="match status" value="1"/>
</dbReference>
<dbReference type="InterPro" id="IPR036909">
    <property type="entry name" value="Cyt_c-like_dom_sf"/>
</dbReference>
<dbReference type="Gene3D" id="1.10.760.10">
    <property type="entry name" value="Cytochrome c-like domain"/>
    <property type="match status" value="1"/>
</dbReference>
<dbReference type="SUPFAM" id="SSF46626">
    <property type="entry name" value="Cytochrome c"/>
    <property type="match status" value="1"/>
</dbReference>
<feature type="domain" description="Cytochrome c" evidence="4">
    <location>
        <begin position="50"/>
        <end position="135"/>
    </location>
</feature>
<sequence>MKSKKEISIVTLMAILFIALVGFKTSPVQDKWVAPASADKIINPLKNDATAANSGKKLYKVLCSVCHGVKGKGDGMGGAGLTPKPANLTSEAVQSQTDGAIFWKITEGRTPMASYKSSIPEKKRWQLINYIRTLKK</sequence>
<gene>
    <name evidence="5" type="ORF">MNBD_BACTEROID02-857</name>
</gene>
<proteinExistence type="predicted"/>